<reference evidence="3" key="1">
    <citation type="submission" date="2016-02" db="EMBL/GenBank/DDBJ databases">
        <authorList>
            <person name="Holder M.E."/>
            <person name="Ajami N.J."/>
            <person name="Petrosino J.F."/>
        </authorList>
    </citation>
    <scope>NUCLEOTIDE SEQUENCE [LARGE SCALE GENOMIC DNA]</scope>
    <source>
        <strain evidence="3">CCUG 45958</strain>
    </source>
</reference>
<dbReference type="GO" id="GO:0005886">
    <property type="term" value="C:plasma membrane"/>
    <property type="evidence" value="ECO:0007669"/>
    <property type="project" value="TreeGrafter"/>
</dbReference>
<dbReference type="STRING" id="44742.AXF13_15035"/>
<accession>A0A0X8JM77</accession>
<dbReference type="PANTHER" id="PTHR34980">
    <property type="entry name" value="INNER MEMBRANE PROTEIN-RELATED-RELATED"/>
    <property type="match status" value="1"/>
</dbReference>
<protein>
    <recommendedName>
        <fullName evidence="4">DUF805 domain-containing protein</fullName>
    </recommendedName>
</protein>
<sequence length="177" mass="19563">MALKSFPIRWCCFRGRASRAEFVWNLFAYALMLPLSYVVMAVLGSMLPLLSLAGGAAILAVWLTWVGVSVRRLKDCGRSLWWVAVPLLPSLLQTGEVLLLRYCQDDAWATELLDHPAWHVLWAISVLGALLFLLYLLIKKGTPGPNRYGPDPLISAEALAGKPAISHGLSHREGLEQ</sequence>
<dbReference type="EMBL" id="CP014229">
    <property type="protein sequence ID" value="AMD91337.1"/>
    <property type="molecule type" value="Genomic_DNA"/>
</dbReference>
<dbReference type="KEGG" id="dfi:AXF13_15035"/>
<feature type="transmembrane region" description="Helical" evidence="1">
    <location>
        <begin position="80"/>
        <end position="100"/>
    </location>
</feature>
<keyword evidence="1" id="KW-0812">Transmembrane</keyword>
<gene>
    <name evidence="2" type="ORF">AXF13_15035</name>
</gene>
<dbReference type="AlphaFoldDB" id="A0A0X8JM77"/>
<feature type="transmembrane region" description="Helical" evidence="1">
    <location>
        <begin position="22"/>
        <end position="43"/>
    </location>
</feature>
<dbReference type="Pfam" id="PF05656">
    <property type="entry name" value="DUF805"/>
    <property type="match status" value="1"/>
</dbReference>
<keyword evidence="1" id="KW-1133">Transmembrane helix</keyword>
<evidence type="ECO:0008006" key="4">
    <source>
        <dbReference type="Google" id="ProtNLM"/>
    </source>
</evidence>
<name>A0A0X8JM77_9BACT</name>
<organism evidence="2 3">
    <name type="scientific">Desulfovibrio fairfieldensis</name>
    <dbReference type="NCBI Taxonomy" id="44742"/>
    <lineage>
        <taxon>Bacteria</taxon>
        <taxon>Pseudomonadati</taxon>
        <taxon>Thermodesulfobacteriota</taxon>
        <taxon>Desulfovibrionia</taxon>
        <taxon>Desulfovibrionales</taxon>
        <taxon>Desulfovibrionaceae</taxon>
        <taxon>Desulfovibrio</taxon>
    </lineage>
</organism>
<feature type="transmembrane region" description="Helical" evidence="1">
    <location>
        <begin position="49"/>
        <end position="68"/>
    </location>
</feature>
<dbReference type="Proteomes" id="UP000069241">
    <property type="component" value="Chromosome"/>
</dbReference>
<dbReference type="InterPro" id="IPR008523">
    <property type="entry name" value="DUF805"/>
</dbReference>
<proteinExistence type="predicted"/>
<keyword evidence="1" id="KW-0472">Membrane</keyword>
<keyword evidence="3" id="KW-1185">Reference proteome</keyword>
<evidence type="ECO:0000313" key="2">
    <source>
        <dbReference type="EMBL" id="AMD91337.1"/>
    </source>
</evidence>
<feature type="transmembrane region" description="Helical" evidence="1">
    <location>
        <begin position="120"/>
        <end position="138"/>
    </location>
</feature>
<evidence type="ECO:0000313" key="3">
    <source>
        <dbReference type="Proteomes" id="UP000069241"/>
    </source>
</evidence>
<dbReference type="RefSeq" id="WP_062254447.1">
    <property type="nucleotide sequence ID" value="NZ_CP014229.1"/>
</dbReference>
<evidence type="ECO:0000256" key="1">
    <source>
        <dbReference type="SAM" id="Phobius"/>
    </source>
</evidence>